<dbReference type="Pfam" id="PF00293">
    <property type="entry name" value="NUDIX"/>
    <property type="match status" value="1"/>
</dbReference>
<dbReference type="InterPro" id="IPR020476">
    <property type="entry name" value="Nudix_hydrolase"/>
</dbReference>
<dbReference type="PANTHER" id="PTHR16099">
    <property type="entry name" value="8-OXO-DGTP DIPHOSPHATES NUDT15"/>
    <property type="match status" value="1"/>
</dbReference>
<organism evidence="3 4">
    <name type="scientific">Acinetobacter baumannii</name>
    <dbReference type="NCBI Taxonomy" id="470"/>
    <lineage>
        <taxon>Bacteria</taxon>
        <taxon>Pseudomonadati</taxon>
        <taxon>Pseudomonadota</taxon>
        <taxon>Gammaproteobacteria</taxon>
        <taxon>Moraxellales</taxon>
        <taxon>Moraxellaceae</taxon>
        <taxon>Acinetobacter</taxon>
        <taxon>Acinetobacter calcoaceticus/baumannii complex</taxon>
    </lineage>
</organism>
<dbReference type="GO" id="GO:0016787">
    <property type="term" value="F:hydrolase activity"/>
    <property type="evidence" value="ECO:0007669"/>
    <property type="project" value="UniProtKB-KW"/>
</dbReference>
<evidence type="ECO:0000313" key="4">
    <source>
        <dbReference type="Proteomes" id="UP000223291"/>
    </source>
</evidence>
<dbReference type="PANTHER" id="PTHR16099:SF5">
    <property type="entry name" value="NUCLEOTIDE TRIPHOSPHATE DIPHOSPHATASE NUDT15"/>
    <property type="match status" value="1"/>
</dbReference>
<dbReference type="Gene3D" id="3.90.79.10">
    <property type="entry name" value="Nucleoside Triphosphate Pyrophosphohydrolase"/>
    <property type="match status" value="1"/>
</dbReference>
<dbReference type="CDD" id="cd04678">
    <property type="entry name" value="NUDIX_MTH2_Nudt15"/>
    <property type="match status" value="1"/>
</dbReference>
<proteinExistence type="predicted"/>
<evidence type="ECO:0000256" key="1">
    <source>
        <dbReference type="ARBA" id="ARBA00022801"/>
    </source>
</evidence>
<dbReference type="SUPFAM" id="SSF55811">
    <property type="entry name" value="Nudix"/>
    <property type="match status" value="1"/>
</dbReference>
<dbReference type="InterPro" id="IPR000086">
    <property type="entry name" value="NUDIX_hydrolase_dom"/>
</dbReference>
<reference evidence="3 4" key="1">
    <citation type="submission" date="2017-09" db="EMBL/GenBank/DDBJ databases">
        <title>Draft genome of Acinetobacter baumannii strain I43, a mercury resistant bacteria.</title>
        <authorList>
            <person name="Siqueira K.A."/>
            <person name="Mello I.S."/>
            <person name="Mendes T.A."/>
            <person name="Soares M.A."/>
        </authorList>
    </citation>
    <scope>NUCLEOTIDE SEQUENCE [LARGE SCALE GENOMIC DNA]</scope>
    <source>
        <strain evidence="3 4">I43</strain>
    </source>
</reference>
<dbReference type="EMBL" id="NXDV01000006">
    <property type="protein sequence ID" value="PHQ02987.1"/>
    <property type="molecule type" value="Genomic_DNA"/>
</dbReference>
<dbReference type="Proteomes" id="UP000223291">
    <property type="component" value="Unassembled WGS sequence"/>
</dbReference>
<sequence>MENKFDIAALGTSSSGLVESIPEVRDISPLIGVGVMIFDETDKVLLGLRIKEGEETSWCFPGGKIEAGETFEQSAAREVFEETSLKLDISNIQPFTVLIDQSSLRINTTIGLSFKLTDSSLKEQVMVTEPDIFESWSWFSLSDLPPNLFPASAAMIKVWKEEKLADYWASYPIKMAANPKQHLSF</sequence>
<evidence type="ECO:0000259" key="2">
    <source>
        <dbReference type="PROSITE" id="PS51462"/>
    </source>
</evidence>
<dbReference type="PRINTS" id="PR00502">
    <property type="entry name" value="NUDIXFAMILY"/>
</dbReference>
<dbReference type="PROSITE" id="PS51462">
    <property type="entry name" value="NUDIX"/>
    <property type="match status" value="1"/>
</dbReference>
<gene>
    <name evidence="3" type="ORF">CPI82_10030</name>
</gene>
<evidence type="ECO:0000313" key="3">
    <source>
        <dbReference type="EMBL" id="PHQ02987.1"/>
    </source>
</evidence>
<protein>
    <submittedName>
        <fullName evidence="3">ADP-ribose pyrophosphatase</fullName>
    </submittedName>
</protein>
<dbReference type="InterPro" id="IPR015797">
    <property type="entry name" value="NUDIX_hydrolase-like_dom_sf"/>
</dbReference>
<dbReference type="AlphaFoldDB" id="A0AAX0TVI9"/>
<comment type="caution">
    <text evidence="3">The sequence shown here is derived from an EMBL/GenBank/DDBJ whole genome shotgun (WGS) entry which is preliminary data.</text>
</comment>
<feature type="domain" description="Nudix hydrolase" evidence="2">
    <location>
        <begin position="28"/>
        <end position="162"/>
    </location>
</feature>
<accession>A0AAX0TVI9</accession>
<keyword evidence="1" id="KW-0378">Hydrolase</keyword>
<name>A0AAX0TVI9_ACIBA</name>